<dbReference type="RefSeq" id="WP_186982236.1">
    <property type="nucleotide sequence ID" value="NZ_JACOQH010000005.1"/>
</dbReference>
<protein>
    <submittedName>
        <fullName evidence="4">Uncharacterized protein</fullName>
    </submittedName>
</protein>
<comment type="subcellular location">
    <subcellularLocation>
        <location evidence="1">Cell envelope</location>
    </subcellularLocation>
</comment>
<evidence type="ECO:0000256" key="1">
    <source>
        <dbReference type="ARBA" id="ARBA00004196"/>
    </source>
</evidence>
<sequence>MKKKILVFLLTAAILGGGGAGGYAGYKNYRDKHTEAEVWSVASLDWGYWGSDMECSGVVTNDVVQQIYLNNEQQVEEVYVEEGQTVSVGDPLLKYDETSIQYEIQMKELDIETIQNNTAIAERALNRLQNMTPIEEKPEEPWIEEDTEEETTADVTPEDDREDWLFQQQEDSQQSGNPNEISDAYDAADLETDEAWENVIEPEVTEEPVQPEEEPEEDTEVEIGYTKEELAREILTTKNKLRDLDVSLRTAQLELTKLKKQAEDATVYASINGVVKTLQDVDNLPGDGSAFLVVTGSDGLYVKGQIGELLLDQVTPGTPVSLTSWQSNAMCDATITEIAEYPSDGGYYGSGNPNSSYYEFTAYIEDAGALTNGEAVDITIQGDQDVSTGAIYLQKAYVRKENGKYYVLKEDGDGRLKKQYVKTGKTVYGSAIEIRSGITADDYIAFPYGKTAKEGVRTKQADTTYYGMTERRSANV</sequence>
<dbReference type="PANTHER" id="PTHR32347">
    <property type="entry name" value="EFFLUX SYSTEM COMPONENT YKNX-RELATED"/>
    <property type="match status" value="1"/>
</dbReference>
<dbReference type="EMBL" id="JACOQH010000005">
    <property type="protein sequence ID" value="MBC5754051.1"/>
    <property type="molecule type" value="Genomic_DNA"/>
</dbReference>
<feature type="region of interest" description="Disordered" evidence="3">
    <location>
        <begin position="202"/>
        <end position="221"/>
    </location>
</feature>
<accession>A0ABR7IAT9</accession>
<feature type="region of interest" description="Disordered" evidence="3">
    <location>
        <begin position="130"/>
        <end position="159"/>
    </location>
</feature>
<comment type="caution">
    <text evidence="4">The sequence shown here is derived from an EMBL/GenBank/DDBJ whole genome shotgun (WGS) entry which is preliminary data.</text>
</comment>
<evidence type="ECO:0000256" key="2">
    <source>
        <dbReference type="ARBA" id="ARBA00023054"/>
    </source>
</evidence>
<reference evidence="4 5" key="1">
    <citation type="submission" date="2020-08" db="EMBL/GenBank/DDBJ databases">
        <title>Genome public.</title>
        <authorList>
            <person name="Liu C."/>
            <person name="Sun Q."/>
        </authorList>
    </citation>
    <scope>NUCLEOTIDE SEQUENCE [LARGE SCALE GENOMIC DNA]</scope>
    <source>
        <strain evidence="4 5">BX0805</strain>
    </source>
</reference>
<name>A0ABR7IAT9_9FIRM</name>
<feature type="compositionally biased region" description="Acidic residues" evidence="3">
    <location>
        <begin position="141"/>
        <end position="159"/>
    </location>
</feature>
<dbReference type="InterPro" id="IPR050465">
    <property type="entry name" value="UPF0194_transport"/>
</dbReference>
<dbReference type="Proteomes" id="UP000621540">
    <property type="component" value="Unassembled WGS sequence"/>
</dbReference>
<evidence type="ECO:0000313" key="5">
    <source>
        <dbReference type="Proteomes" id="UP000621540"/>
    </source>
</evidence>
<keyword evidence="2" id="KW-0175">Coiled coil</keyword>
<gene>
    <name evidence="4" type="ORF">H8Z76_08420</name>
</gene>
<organism evidence="4 5">
    <name type="scientific">Roseburia yibonii</name>
    <dbReference type="NCBI Taxonomy" id="2763063"/>
    <lineage>
        <taxon>Bacteria</taxon>
        <taxon>Bacillati</taxon>
        <taxon>Bacillota</taxon>
        <taxon>Clostridia</taxon>
        <taxon>Lachnospirales</taxon>
        <taxon>Lachnospiraceae</taxon>
        <taxon>Roseburia</taxon>
    </lineage>
</organism>
<dbReference type="Gene3D" id="2.40.420.20">
    <property type="match status" value="1"/>
</dbReference>
<dbReference type="PANTHER" id="PTHR32347:SF14">
    <property type="entry name" value="EFFLUX SYSTEM COMPONENT YKNX-RELATED"/>
    <property type="match status" value="1"/>
</dbReference>
<feature type="compositionally biased region" description="Acidic residues" evidence="3">
    <location>
        <begin position="203"/>
        <end position="221"/>
    </location>
</feature>
<evidence type="ECO:0000313" key="4">
    <source>
        <dbReference type="EMBL" id="MBC5754051.1"/>
    </source>
</evidence>
<keyword evidence="5" id="KW-1185">Reference proteome</keyword>
<evidence type="ECO:0000256" key="3">
    <source>
        <dbReference type="SAM" id="MobiDB-lite"/>
    </source>
</evidence>
<proteinExistence type="predicted"/>